<sequence>MTRMADAGSAGVTGGPAASHPVRTYLFALTEAGGTVPPELGVARRVVERGHRVTVLADASMADESRATGAEYRSWSASPAGEFRDWELRTPTSLARGMSDRMITGPAPGQAADTTTAIESLQPDLVLTSFMGVGAMIAAEARGVPFDVLIPNTYPLPSPGAPPLGTGLAPGRGPLGRMRDRAVNSGTVRLIDAYALAPINELRHEWGLDPILHTWDQMHRARRMLVLTSAAFDFPADVPDNVRYVGPILDDPAWAAGEAWTPPAGDGPLVLVAMSSTFQNHVECLQRIADALGSLPVRGLVTTGPAVSPDAIRAPANVTVVASAPHREVLPEARLVVTHGGHGTVIKALAAGLPLVILHHGRDQPGNAVRVTTRGAGVAVSRRASARRIAKAVAEVLDDPSYREAAAELGRAVAREAAGSALLDELQVTPRDRTDPPGHP</sequence>
<dbReference type="CDD" id="cd03784">
    <property type="entry name" value="GT1_Gtf-like"/>
    <property type="match status" value="1"/>
</dbReference>
<organism evidence="1 2">
    <name type="scientific">Agromyces ramosus</name>
    <dbReference type="NCBI Taxonomy" id="33879"/>
    <lineage>
        <taxon>Bacteria</taxon>
        <taxon>Bacillati</taxon>
        <taxon>Actinomycetota</taxon>
        <taxon>Actinomycetes</taxon>
        <taxon>Micrococcales</taxon>
        <taxon>Microbacteriaceae</taxon>
        <taxon>Agromyces</taxon>
    </lineage>
</organism>
<dbReference type="PANTHER" id="PTHR48050:SF13">
    <property type="entry name" value="STEROL 3-BETA-GLUCOSYLTRANSFERASE UGT80A2"/>
    <property type="match status" value="1"/>
</dbReference>
<keyword evidence="2" id="KW-1185">Reference proteome</keyword>
<dbReference type="EMBL" id="SGWY01000001">
    <property type="protein sequence ID" value="RZS68351.1"/>
    <property type="molecule type" value="Genomic_DNA"/>
</dbReference>
<dbReference type="SUPFAM" id="SSF53756">
    <property type="entry name" value="UDP-Glycosyltransferase/glycogen phosphorylase"/>
    <property type="match status" value="1"/>
</dbReference>
<reference evidence="1 2" key="1">
    <citation type="submission" date="2019-02" db="EMBL/GenBank/DDBJ databases">
        <title>Genomic Encyclopedia of Type Strains, Phase IV (KMG-IV): sequencing the most valuable type-strain genomes for metagenomic binning, comparative biology and taxonomic classification.</title>
        <authorList>
            <person name="Goeker M."/>
        </authorList>
    </citation>
    <scope>NUCLEOTIDE SEQUENCE [LARGE SCALE GENOMIC DNA]</scope>
    <source>
        <strain evidence="1 2">DSM 43045</strain>
    </source>
</reference>
<dbReference type="AlphaFoldDB" id="A0A4Q7MJ70"/>
<comment type="caution">
    <text evidence="1">The sequence shown here is derived from an EMBL/GenBank/DDBJ whole genome shotgun (WGS) entry which is preliminary data.</text>
</comment>
<name>A0A4Q7MJ70_9MICO</name>
<evidence type="ECO:0000313" key="2">
    <source>
        <dbReference type="Proteomes" id="UP000293289"/>
    </source>
</evidence>
<dbReference type="Gene3D" id="3.40.50.2000">
    <property type="entry name" value="Glycogen Phosphorylase B"/>
    <property type="match status" value="2"/>
</dbReference>
<dbReference type="InterPro" id="IPR002213">
    <property type="entry name" value="UDP_glucos_trans"/>
</dbReference>
<dbReference type="PANTHER" id="PTHR48050">
    <property type="entry name" value="STEROL 3-BETA-GLUCOSYLTRANSFERASE"/>
    <property type="match status" value="1"/>
</dbReference>
<keyword evidence="1" id="KW-0808">Transferase</keyword>
<evidence type="ECO:0000313" key="1">
    <source>
        <dbReference type="EMBL" id="RZS68351.1"/>
    </source>
</evidence>
<protein>
    <submittedName>
        <fullName evidence="1">MGT family glycosyltransferase</fullName>
    </submittedName>
</protein>
<gene>
    <name evidence="1" type="ORF">EV187_0780</name>
</gene>
<proteinExistence type="predicted"/>
<dbReference type="Pfam" id="PF00201">
    <property type="entry name" value="UDPGT"/>
    <property type="match status" value="1"/>
</dbReference>
<dbReference type="GO" id="GO:0008194">
    <property type="term" value="F:UDP-glycosyltransferase activity"/>
    <property type="evidence" value="ECO:0007669"/>
    <property type="project" value="InterPro"/>
</dbReference>
<dbReference type="Proteomes" id="UP000293289">
    <property type="component" value="Unassembled WGS sequence"/>
</dbReference>
<accession>A0A4Q7MJ70</accession>
<dbReference type="GO" id="GO:0017000">
    <property type="term" value="P:antibiotic biosynthetic process"/>
    <property type="evidence" value="ECO:0007669"/>
    <property type="project" value="UniProtKB-ARBA"/>
</dbReference>
<dbReference type="InterPro" id="IPR050426">
    <property type="entry name" value="Glycosyltransferase_28"/>
</dbReference>